<keyword evidence="2" id="KW-1185">Reference proteome</keyword>
<organism evidence="1 2">
    <name type="scientific">Pontibacter silvestris</name>
    <dbReference type="NCBI Taxonomy" id="2305183"/>
    <lineage>
        <taxon>Bacteria</taxon>
        <taxon>Pseudomonadati</taxon>
        <taxon>Bacteroidota</taxon>
        <taxon>Cytophagia</taxon>
        <taxon>Cytophagales</taxon>
        <taxon>Hymenobacteraceae</taxon>
        <taxon>Pontibacter</taxon>
    </lineage>
</organism>
<dbReference type="CDD" id="cd05266">
    <property type="entry name" value="SDR_a4"/>
    <property type="match status" value="1"/>
</dbReference>
<gene>
    <name evidence="1" type="ORF">ACFSKU_08425</name>
</gene>
<proteinExistence type="predicted"/>
<dbReference type="InterPro" id="IPR051783">
    <property type="entry name" value="NAD(P)-dependent_oxidoreduct"/>
</dbReference>
<dbReference type="GO" id="GO:0033711">
    <property type="term" value="F:4-phosphoerythronate dehydrogenase activity"/>
    <property type="evidence" value="ECO:0007669"/>
    <property type="project" value="UniProtKB-EC"/>
</dbReference>
<dbReference type="Proteomes" id="UP001597369">
    <property type="component" value="Unassembled WGS sequence"/>
</dbReference>
<dbReference type="EC" id="1.1.1.290" evidence="1"/>
<accession>A0ABW4WW83</accession>
<dbReference type="InterPro" id="IPR036291">
    <property type="entry name" value="NAD(P)-bd_dom_sf"/>
</dbReference>
<evidence type="ECO:0000313" key="1">
    <source>
        <dbReference type="EMBL" id="MFD2066908.1"/>
    </source>
</evidence>
<comment type="caution">
    <text evidence="1">The sequence shown here is derived from an EMBL/GenBank/DDBJ whole genome shotgun (WGS) entry which is preliminary data.</text>
</comment>
<dbReference type="Gene3D" id="3.40.50.720">
    <property type="entry name" value="NAD(P)-binding Rossmann-like Domain"/>
    <property type="match status" value="1"/>
</dbReference>
<dbReference type="PANTHER" id="PTHR48079">
    <property type="entry name" value="PROTEIN YEEZ"/>
    <property type="match status" value="1"/>
</dbReference>
<dbReference type="RefSeq" id="WP_229961563.1">
    <property type="nucleotide sequence ID" value="NZ_JAJJWI010000013.1"/>
</dbReference>
<sequence length="275" mass="31293">MAEKADISIMGCGWLGLPLATQLVQKEYRVNGSTTSPVKVELLQKSRIYPYVLNLQNEPADTQELAAFLDSDILVLNIPPRLRSDSGEKYLHQLKKLLKALINSTVRRLLFVSSTSVYPDINRIVKEEDIAYTDELDPDNILLQAERMFQDRGEWLTTIVRFSGLVGNNRHPGRFMAGKRDVPNGDAPVNLIHLDDCVSILSQIIEQKKWGQVYNACADEHPARKDFYTKAAIALNLAPPQFNDMQETQFKRINSQKLKDDLAYSFLHPDPMKFF</sequence>
<dbReference type="SUPFAM" id="SSF51735">
    <property type="entry name" value="NAD(P)-binding Rossmann-fold domains"/>
    <property type="match status" value="1"/>
</dbReference>
<keyword evidence="1" id="KW-0560">Oxidoreductase</keyword>
<protein>
    <submittedName>
        <fullName evidence="1">SDR family oxidoreductase</fullName>
        <ecNumber evidence="1">1.1.1.290</ecNumber>
    </submittedName>
</protein>
<dbReference type="PANTHER" id="PTHR48079:SF6">
    <property type="entry name" value="NAD(P)-BINDING DOMAIN-CONTAINING PROTEIN-RELATED"/>
    <property type="match status" value="1"/>
</dbReference>
<dbReference type="EMBL" id="JBHUHV010000024">
    <property type="protein sequence ID" value="MFD2066908.1"/>
    <property type="molecule type" value="Genomic_DNA"/>
</dbReference>
<name>A0ABW4WW83_9BACT</name>
<reference evidence="2" key="1">
    <citation type="journal article" date="2019" name="Int. J. Syst. Evol. Microbiol.">
        <title>The Global Catalogue of Microorganisms (GCM) 10K type strain sequencing project: providing services to taxonomists for standard genome sequencing and annotation.</title>
        <authorList>
            <consortium name="The Broad Institute Genomics Platform"/>
            <consortium name="The Broad Institute Genome Sequencing Center for Infectious Disease"/>
            <person name="Wu L."/>
            <person name="Ma J."/>
        </authorList>
    </citation>
    <scope>NUCLEOTIDE SEQUENCE [LARGE SCALE GENOMIC DNA]</scope>
    <source>
        <strain evidence="2">JCM 16545</strain>
    </source>
</reference>
<evidence type="ECO:0000313" key="2">
    <source>
        <dbReference type="Proteomes" id="UP001597369"/>
    </source>
</evidence>